<keyword evidence="3" id="KW-1185">Reference proteome</keyword>
<dbReference type="Gene3D" id="3.90.320.10">
    <property type="match status" value="1"/>
</dbReference>
<dbReference type="InterPro" id="IPR011604">
    <property type="entry name" value="PDDEXK-like_dom_sf"/>
</dbReference>
<evidence type="ECO:0000313" key="2">
    <source>
        <dbReference type="EMBL" id="KAK2574398.1"/>
    </source>
</evidence>
<protein>
    <submittedName>
        <fullName evidence="2">Exonuclease V</fullName>
    </submittedName>
</protein>
<organism evidence="2 3">
    <name type="scientific">Acropora cervicornis</name>
    <name type="common">Staghorn coral</name>
    <dbReference type="NCBI Taxonomy" id="6130"/>
    <lineage>
        <taxon>Eukaryota</taxon>
        <taxon>Metazoa</taxon>
        <taxon>Cnidaria</taxon>
        <taxon>Anthozoa</taxon>
        <taxon>Hexacorallia</taxon>
        <taxon>Scleractinia</taxon>
        <taxon>Astrocoeniina</taxon>
        <taxon>Acroporidae</taxon>
        <taxon>Acropora</taxon>
    </lineage>
</organism>
<dbReference type="GO" id="GO:0045145">
    <property type="term" value="F:single-stranded DNA 5'-3' DNA exonuclease activity"/>
    <property type="evidence" value="ECO:0007669"/>
    <property type="project" value="InterPro"/>
</dbReference>
<dbReference type="GO" id="GO:0005634">
    <property type="term" value="C:nucleus"/>
    <property type="evidence" value="ECO:0007669"/>
    <property type="project" value="TreeGrafter"/>
</dbReference>
<dbReference type="Proteomes" id="UP001249851">
    <property type="component" value="Unassembled WGS sequence"/>
</dbReference>
<comment type="similarity">
    <text evidence="1">Belongs to the EXO5 family.</text>
</comment>
<dbReference type="Pfam" id="PF09810">
    <property type="entry name" value="Exo5"/>
    <property type="match status" value="3"/>
</dbReference>
<comment type="caution">
    <text evidence="2">The sequence shown here is derived from an EMBL/GenBank/DDBJ whole genome shotgun (WGS) entry which is preliminary data.</text>
</comment>
<reference evidence="2" key="2">
    <citation type="journal article" date="2023" name="Science">
        <title>Genomic signatures of disease resistance in endangered staghorn corals.</title>
        <authorList>
            <person name="Vollmer S.V."/>
            <person name="Selwyn J.D."/>
            <person name="Despard B.A."/>
            <person name="Roesel C.L."/>
        </authorList>
    </citation>
    <scope>NUCLEOTIDE SEQUENCE</scope>
    <source>
        <strain evidence="2">K2</strain>
    </source>
</reference>
<proteinExistence type="inferred from homology"/>
<keyword evidence="2" id="KW-0540">Nuclease</keyword>
<dbReference type="InterPro" id="IPR019190">
    <property type="entry name" value="EXOV"/>
</dbReference>
<dbReference type="GO" id="GO:0036297">
    <property type="term" value="P:interstrand cross-link repair"/>
    <property type="evidence" value="ECO:0007669"/>
    <property type="project" value="TreeGrafter"/>
</dbReference>
<evidence type="ECO:0000256" key="1">
    <source>
        <dbReference type="ARBA" id="ARBA00009797"/>
    </source>
</evidence>
<evidence type="ECO:0000313" key="3">
    <source>
        <dbReference type="Proteomes" id="UP001249851"/>
    </source>
</evidence>
<keyword evidence="2" id="KW-0269">Exonuclease</keyword>
<dbReference type="PANTHER" id="PTHR14464">
    <property type="entry name" value="EXONUCLEASE V"/>
    <property type="match status" value="1"/>
</dbReference>
<sequence length="367" mass="42075">MADSQKVYDICHDGENSIEVEIVSDLEFNMLDNAIQAAILQESNAASSKETDNAAKGAVSANIPAPFDRFRGEKGYLSVSNLVAQFWCEQQMEYNFLIPEQKPNTEEVQIGRGIHLAREMELYDLMEIKIETKEDKWAAIFMDCLTKMALLDAHQTVREFPVLGEPFDLGVFVHGIIDELHFNEIGQLELVELKTRSGIGRLPSKAQQKRTFLQTMLYSVMFNNLLSGKLDVASVFTRLQLNGDAILSKDIKNLADQHRIQCDTLFQVTDLALRRFQSSNTPQISTIVVEYFSQVKNKVINRLIMDLDEDWTKSKLNTMLSYWTGKRETIGVEIEEAWKCQRCEFADICEWRMKKDEECRRCGDNTK</sequence>
<reference evidence="2" key="1">
    <citation type="journal article" date="2023" name="G3 (Bethesda)">
        <title>Whole genome assembly and annotation of the endangered Caribbean coral Acropora cervicornis.</title>
        <authorList>
            <person name="Selwyn J.D."/>
            <person name="Vollmer S.V."/>
        </authorList>
    </citation>
    <scope>NUCLEOTIDE SEQUENCE</scope>
    <source>
        <strain evidence="2">K2</strain>
    </source>
</reference>
<accession>A0AAD9VH61</accession>
<dbReference type="EMBL" id="JARQWQ010000001">
    <property type="protein sequence ID" value="KAK2574398.1"/>
    <property type="molecule type" value="Genomic_DNA"/>
</dbReference>
<dbReference type="PANTHER" id="PTHR14464:SF4">
    <property type="entry name" value="EXONUCLEASE V"/>
    <property type="match status" value="1"/>
</dbReference>
<keyword evidence="2" id="KW-0378">Hydrolase</keyword>
<gene>
    <name evidence="2" type="ORF">P5673_000559</name>
</gene>
<name>A0AAD9VH61_ACRCE</name>
<dbReference type="AlphaFoldDB" id="A0AAD9VH61"/>